<dbReference type="AlphaFoldDB" id="A0A9X2D228"/>
<evidence type="ECO:0000313" key="3">
    <source>
        <dbReference type="Proteomes" id="UP001139721"/>
    </source>
</evidence>
<name>A0A9X2D228_9GAMM</name>
<feature type="region of interest" description="Disordered" evidence="1">
    <location>
        <begin position="170"/>
        <end position="192"/>
    </location>
</feature>
<evidence type="ECO:0000256" key="1">
    <source>
        <dbReference type="SAM" id="MobiDB-lite"/>
    </source>
</evidence>
<dbReference type="RefSeq" id="WP_250422791.1">
    <property type="nucleotide sequence ID" value="NZ_JAJKBJ010000016.1"/>
</dbReference>
<accession>A0A9X2D228</accession>
<dbReference type="Proteomes" id="UP001139721">
    <property type="component" value="Unassembled WGS sequence"/>
</dbReference>
<keyword evidence="2" id="KW-0808">Transferase</keyword>
<comment type="caution">
    <text evidence="2">The sequence shown here is derived from an EMBL/GenBank/DDBJ whole genome shotgun (WGS) entry which is preliminary data.</text>
</comment>
<reference evidence="2" key="1">
    <citation type="submission" date="2021-11" db="EMBL/GenBank/DDBJ databases">
        <title>Legionella maioricencis sp. nov., a new species isolated from hot water samples in Mallorca.</title>
        <authorList>
            <person name="Crespi S."/>
            <person name="Drasar V."/>
            <person name="Salva-Serra F."/>
            <person name="Jaen-Luchoro D."/>
            <person name="Pineiro-Iglesias B."/>
            <person name="Aliaga F."/>
            <person name="Fernandez-Juarez V."/>
            <person name="Coll G."/>
            <person name="Moore E.R.B."/>
            <person name="Bennasar-Figueras A."/>
        </authorList>
    </citation>
    <scope>NUCLEOTIDE SEQUENCE</scope>
    <source>
        <strain evidence="2">HCPI-6</strain>
    </source>
</reference>
<organism evidence="2 3">
    <name type="scientific">Legionella maioricensis</name>
    <dbReference type="NCBI Taxonomy" id="2896528"/>
    <lineage>
        <taxon>Bacteria</taxon>
        <taxon>Pseudomonadati</taxon>
        <taxon>Pseudomonadota</taxon>
        <taxon>Gammaproteobacteria</taxon>
        <taxon>Legionellales</taxon>
        <taxon>Legionellaceae</taxon>
        <taxon>Legionella</taxon>
    </lineage>
</organism>
<keyword evidence="2" id="KW-0418">Kinase</keyword>
<protein>
    <submittedName>
        <fullName evidence="2">Uridine kinase</fullName>
    </submittedName>
</protein>
<gene>
    <name evidence="2" type="ORF">LOX96_12405</name>
</gene>
<dbReference type="GO" id="GO:0016301">
    <property type="term" value="F:kinase activity"/>
    <property type="evidence" value="ECO:0007669"/>
    <property type="project" value="UniProtKB-KW"/>
</dbReference>
<dbReference type="EMBL" id="JAJKBJ010000016">
    <property type="protein sequence ID" value="MCL9684899.1"/>
    <property type="molecule type" value="Genomic_DNA"/>
</dbReference>
<keyword evidence="3" id="KW-1185">Reference proteome</keyword>
<evidence type="ECO:0000313" key="2">
    <source>
        <dbReference type="EMBL" id="MCL9684899.1"/>
    </source>
</evidence>
<sequence length="192" mass="21240">MTVLAFCGPIGSDLKAISEQCFSLLTKECTLLDSSEHTSGALLFAIESAPGDVIVFGPEIFLDEKLRLKCDIKVFLELDADLCLSKHLRLVQANKLNVNEHIEYYLNNIQPLNDEIRVSAQFADLRRPQASSNEALVGLLINAQEKTISELKKNCNEFLPRDVFWNSANHQQKTGSGKSSTVSPGSTQVLFV</sequence>
<proteinExistence type="predicted"/>